<organism evidence="1">
    <name type="scientific">marine sediment metagenome</name>
    <dbReference type="NCBI Taxonomy" id="412755"/>
    <lineage>
        <taxon>unclassified sequences</taxon>
        <taxon>metagenomes</taxon>
        <taxon>ecological metagenomes</taxon>
    </lineage>
</organism>
<name>A0A0F9RYH8_9ZZZZ</name>
<proteinExistence type="predicted"/>
<reference evidence="1" key="1">
    <citation type="journal article" date="2015" name="Nature">
        <title>Complex archaea that bridge the gap between prokaryotes and eukaryotes.</title>
        <authorList>
            <person name="Spang A."/>
            <person name="Saw J.H."/>
            <person name="Jorgensen S.L."/>
            <person name="Zaremba-Niedzwiedzka K."/>
            <person name="Martijn J."/>
            <person name="Lind A.E."/>
            <person name="van Eijk R."/>
            <person name="Schleper C."/>
            <person name="Guy L."/>
            <person name="Ettema T.J."/>
        </authorList>
    </citation>
    <scope>NUCLEOTIDE SEQUENCE</scope>
</reference>
<sequence length="99" mass="11577">MKRISANEMTMAIRKHRIVLDLVGHKPTIQDSRDAVAQAQLEADEEVVRELMPYINHKEDCLIYRQNYLDALADSNDSSERIRRECNCNLEAIKEEYLK</sequence>
<comment type="caution">
    <text evidence="1">The sequence shown here is derived from an EMBL/GenBank/DDBJ whole genome shotgun (WGS) entry which is preliminary data.</text>
</comment>
<evidence type="ECO:0000313" key="1">
    <source>
        <dbReference type="EMBL" id="KKN22228.1"/>
    </source>
</evidence>
<dbReference type="AlphaFoldDB" id="A0A0F9RYH8"/>
<dbReference type="EMBL" id="LAZR01003080">
    <property type="protein sequence ID" value="KKN22228.1"/>
    <property type="molecule type" value="Genomic_DNA"/>
</dbReference>
<gene>
    <name evidence="1" type="ORF">LCGC14_0917290</name>
</gene>
<accession>A0A0F9RYH8</accession>
<protein>
    <submittedName>
        <fullName evidence="1">Uncharacterized protein</fullName>
    </submittedName>
</protein>